<evidence type="ECO:0000256" key="1">
    <source>
        <dbReference type="SAM" id="SignalP"/>
    </source>
</evidence>
<name>A0A183CYG9_9BILA</name>
<evidence type="ECO:0000313" key="2">
    <source>
        <dbReference type="EMBL" id="VDK30250.1"/>
    </source>
</evidence>
<proteinExistence type="predicted"/>
<dbReference type="OrthoDB" id="5824315at2759"/>
<keyword evidence="3" id="KW-1185">Reference proteome</keyword>
<dbReference type="EMBL" id="UYRT01001837">
    <property type="protein sequence ID" value="VDK30250.1"/>
    <property type="molecule type" value="Genomic_DNA"/>
</dbReference>
<keyword evidence="1" id="KW-0732">Signal</keyword>
<evidence type="ECO:0000313" key="3">
    <source>
        <dbReference type="Proteomes" id="UP000271098"/>
    </source>
</evidence>
<gene>
    <name evidence="2" type="ORF">GPUH_LOCUS1510</name>
</gene>
<protein>
    <submittedName>
        <fullName evidence="4">Ferritin</fullName>
    </submittedName>
</protein>
<dbReference type="Proteomes" id="UP000271098">
    <property type="component" value="Unassembled WGS sequence"/>
</dbReference>
<feature type="chain" id="PRO_5043138457" evidence="1">
    <location>
        <begin position="24"/>
        <end position="85"/>
    </location>
</feature>
<organism evidence="4">
    <name type="scientific">Gongylonema pulchrum</name>
    <dbReference type="NCBI Taxonomy" id="637853"/>
    <lineage>
        <taxon>Eukaryota</taxon>
        <taxon>Metazoa</taxon>
        <taxon>Ecdysozoa</taxon>
        <taxon>Nematoda</taxon>
        <taxon>Chromadorea</taxon>
        <taxon>Rhabditida</taxon>
        <taxon>Spirurina</taxon>
        <taxon>Spiruromorpha</taxon>
        <taxon>Spiruroidea</taxon>
        <taxon>Gongylonematidae</taxon>
        <taxon>Gongylonema</taxon>
    </lineage>
</organism>
<feature type="signal peptide" evidence="1">
    <location>
        <begin position="1"/>
        <end position="23"/>
    </location>
</feature>
<evidence type="ECO:0000313" key="4">
    <source>
        <dbReference type="WBParaSite" id="GPUH_0000151301-mRNA-1"/>
    </source>
</evidence>
<dbReference type="WBParaSite" id="GPUH_0000151301-mRNA-1">
    <property type="protein sequence ID" value="GPUH_0000151301-mRNA-1"/>
    <property type="gene ID" value="GPUH_0000151301"/>
</dbReference>
<reference evidence="4" key="1">
    <citation type="submission" date="2016-06" db="UniProtKB">
        <authorList>
            <consortium name="WormBaseParasite"/>
        </authorList>
    </citation>
    <scope>IDENTIFICATION</scope>
</reference>
<accession>A0A183CYG9</accession>
<reference evidence="2 3" key="2">
    <citation type="submission" date="2018-11" db="EMBL/GenBank/DDBJ databases">
        <authorList>
            <consortium name="Pathogen Informatics"/>
        </authorList>
    </citation>
    <scope>NUCLEOTIDE SEQUENCE [LARGE SCALE GENOMIC DNA]</scope>
</reference>
<sequence>MLACKQLLFLWPLLLLLLSNSLAQKRRILRLMTPWANKATDDGQKAFQSIVDNEMQHINTIYKKLGDWANQQGPDFVVCFVFKYC</sequence>
<dbReference type="AlphaFoldDB" id="A0A183CYG9"/>